<evidence type="ECO:0000256" key="2">
    <source>
        <dbReference type="ARBA" id="ARBA00022475"/>
    </source>
</evidence>
<dbReference type="AlphaFoldDB" id="A0AA50CNZ1"/>
<dbReference type="InterPro" id="IPR050445">
    <property type="entry name" value="Bact_polysacc_biosynth/exp"/>
</dbReference>
<dbReference type="GO" id="GO:0004713">
    <property type="term" value="F:protein tyrosine kinase activity"/>
    <property type="evidence" value="ECO:0007669"/>
    <property type="project" value="TreeGrafter"/>
</dbReference>
<feature type="domain" description="Polysaccharide chain length determinant N-terminal" evidence="9">
    <location>
        <begin position="73"/>
        <end position="164"/>
    </location>
</feature>
<sequence length="504" mass="55223">MYTDHHPDRGHRKRLRASPPAVAVHTSKPRVSARDYLKHRDTNDYSLAQPGYSTERDVPEEETAGTSGWMDLFTVSNLFGWLLAYKLIILATVIVGGLAAVAFLKFTPPRYTTYAELLVEPTDLNVVADDIFSQNAQRDSQLLAVESKLRLITSGNVLERVVTSLDLAKDPEFGGNRASDADRNALAALEKRIDARRDTRSFLVSLSVWSGNPDKSVEIAKKLIESFQDELGNAQVEGAGRAAKALVARIDDLKVEVEKAEAKVETFKRENGLRSSAGELASSTSATRVNSQVIDARARLILAQARHKDLTSNDPESRLNAASAQSETMTALLTQQSLIQQQIRSQSAVLGPRHPSLLALKPRADAIQSQIQAEIQRVVQASKAELEQAQGAYDRLNAELGTAQSVVFKESEAQLQLRQLEREAQAKASVYESYMNRASEAAQRQRIDATNVRVVTQPMPPIHRSYPPRGVIILAAGLMAGFIAGAGLAILFGLWRSLSPRRAG</sequence>
<name>A0AA50CNZ1_9HYPH</name>
<evidence type="ECO:0000256" key="8">
    <source>
        <dbReference type="SAM" id="Phobius"/>
    </source>
</evidence>
<dbReference type="EMBL" id="CP132302">
    <property type="protein sequence ID" value="WLR97751.1"/>
    <property type="molecule type" value="Genomic_DNA"/>
</dbReference>
<evidence type="ECO:0000256" key="3">
    <source>
        <dbReference type="ARBA" id="ARBA00022692"/>
    </source>
</evidence>
<proteinExistence type="predicted"/>
<feature type="coiled-coil region" evidence="6">
    <location>
        <begin position="217"/>
        <end position="270"/>
    </location>
</feature>
<organism evidence="11 12">
    <name type="scientific">Shinella sumterensis</name>
    <dbReference type="NCBI Taxonomy" id="1967501"/>
    <lineage>
        <taxon>Bacteria</taxon>
        <taxon>Pseudomonadati</taxon>
        <taxon>Pseudomonadota</taxon>
        <taxon>Alphaproteobacteria</taxon>
        <taxon>Hyphomicrobiales</taxon>
        <taxon>Rhizobiaceae</taxon>
        <taxon>Shinella</taxon>
    </lineage>
</organism>
<evidence type="ECO:0000313" key="11">
    <source>
        <dbReference type="EMBL" id="WLR97751.1"/>
    </source>
</evidence>
<dbReference type="Pfam" id="PF02706">
    <property type="entry name" value="Wzz"/>
    <property type="match status" value="1"/>
</dbReference>
<evidence type="ECO:0000256" key="1">
    <source>
        <dbReference type="ARBA" id="ARBA00004651"/>
    </source>
</evidence>
<dbReference type="PANTHER" id="PTHR32309">
    <property type="entry name" value="TYROSINE-PROTEIN KINASE"/>
    <property type="match status" value="1"/>
</dbReference>
<evidence type="ECO:0000259" key="10">
    <source>
        <dbReference type="Pfam" id="PF13807"/>
    </source>
</evidence>
<feature type="region of interest" description="Disordered" evidence="7">
    <location>
        <begin position="1"/>
        <end position="30"/>
    </location>
</feature>
<evidence type="ECO:0000256" key="4">
    <source>
        <dbReference type="ARBA" id="ARBA00022989"/>
    </source>
</evidence>
<keyword evidence="5 8" id="KW-0472">Membrane</keyword>
<evidence type="ECO:0000256" key="5">
    <source>
        <dbReference type="ARBA" id="ARBA00023136"/>
    </source>
</evidence>
<feature type="coiled-coil region" evidence="6">
    <location>
        <begin position="379"/>
        <end position="437"/>
    </location>
</feature>
<gene>
    <name evidence="11" type="ORF">Q9313_01595</name>
</gene>
<reference evidence="11 12" key="1">
    <citation type="submission" date="2023-08" db="EMBL/GenBank/DDBJ databases">
        <title>Pathogen: clinical or host-associated sample.</title>
        <authorList>
            <person name="Hergert J."/>
            <person name="Casey R."/>
            <person name="Wagner J."/>
            <person name="Young E.L."/>
            <person name="Oakeson K.F."/>
        </authorList>
    </citation>
    <scope>NUCLEOTIDE SEQUENCE [LARGE SCALE GENOMIC DNA]</scope>
    <source>
        <strain evidence="11 12">1760953</strain>
    </source>
</reference>
<feature type="transmembrane region" description="Helical" evidence="8">
    <location>
        <begin position="471"/>
        <end position="495"/>
    </location>
</feature>
<comment type="subcellular location">
    <subcellularLocation>
        <location evidence="1">Cell membrane</location>
        <topology evidence="1">Multi-pass membrane protein</topology>
    </subcellularLocation>
</comment>
<evidence type="ECO:0000313" key="12">
    <source>
        <dbReference type="Proteomes" id="UP001234585"/>
    </source>
</evidence>
<feature type="transmembrane region" description="Helical" evidence="8">
    <location>
        <begin position="78"/>
        <end position="104"/>
    </location>
</feature>
<evidence type="ECO:0000256" key="7">
    <source>
        <dbReference type="SAM" id="MobiDB-lite"/>
    </source>
</evidence>
<dbReference type="GO" id="GO:0005886">
    <property type="term" value="C:plasma membrane"/>
    <property type="evidence" value="ECO:0007669"/>
    <property type="project" value="UniProtKB-SubCell"/>
</dbReference>
<dbReference type="InterPro" id="IPR003856">
    <property type="entry name" value="LPS_length_determ_N"/>
</dbReference>
<accession>A0AA50CNZ1</accession>
<keyword evidence="4 8" id="KW-1133">Transmembrane helix</keyword>
<dbReference type="Pfam" id="PF13807">
    <property type="entry name" value="GNVR"/>
    <property type="match status" value="1"/>
</dbReference>
<dbReference type="RefSeq" id="WP_306037676.1">
    <property type="nucleotide sequence ID" value="NZ_CP132302.1"/>
</dbReference>
<dbReference type="PANTHER" id="PTHR32309:SF13">
    <property type="entry name" value="FERRIC ENTEROBACTIN TRANSPORT PROTEIN FEPE"/>
    <property type="match status" value="1"/>
</dbReference>
<dbReference type="Proteomes" id="UP001234585">
    <property type="component" value="Chromosome"/>
</dbReference>
<feature type="domain" description="Tyrosine-protein kinase G-rich" evidence="10">
    <location>
        <begin position="416"/>
        <end position="491"/>
    </location>
</feature>
<keyword evidence="6" id="KW-0175">Coiled coil</keyword>
<protein>
    <submittedName>
        <fullName evidence="11">GumC family protein</fullName>
    </submittedName>
</protein>
<keyword evidence="3 8" id="KW-0812">Transmembrane</keyword>
<evidence type="ECO:0000256" key="6">
    <source>
        <dbReference type="SAM" id="Coils"/>
    </source>
</evidence>
<evidence type="ECO:0000259" key="9">
    <source>
        <dbReference type="Pfam" id="PF02706"/>
    </source>
</evidence>
<keyword evidence="12" id="KW-1185">Reference proteome</keyword>
<keyword evidence="2" id="KW-1003">Cell membrane</keyword>
<dbReference type="InterPro" id="IPR032807">
    <property type="entry name" value="GNVR"/>
</dbReference>